<evidence type="ECO:0000313" key="2">
    <source>
        <dbReference type="EMBL" id="AZZ55013.1"/>
    </source>
</evidence>
<evidence type="ECO:0000256" key="1">
    <source>
        <dbReference type="SAM" id="MobiDB-lite"/>
    </source>
</evidence>
<dbReference type="InterPro" id="IPR021341">
    <property type="entry name" value="DUF2958"/>
</dbReference>
<reference evidence="2 3" key="1">
    <citation type="submission" date="2018-03" db="EMBL/GenBank/DDBJ databases">
        <title>Bacteriophage NCPPB3778 and a type I-E CRISPR drive the evolution of the US Biological Select Agent, Rathayibacter toxicus.</title>
        <authorList>
            <person name="Davis E.W.II."/>
            <person name="Tabima J.F."/>
            <person name="Weisberg A.J."/>
            <person name="Dantas Lopes L."/>
            <person name="Wiseman M.S."/>
            <person name="Wiseman M.S."/>
            <person name="Pupko T."/>
            <person name="Belcher M.S."/>
            <person name="Sechler A.J."/>
            <person name="Tancos M.A."/>
            <person name="Schroeder B.K."/>
            <person name="Murray T.D."/>
            <person name="Luster D.G."/>
            <person name="Schneider W.L."/>
            <person name="Rogers E."/>
            <person name="Andreote F.D."/>
            <person name="Grunwald N.J."/>
            <person name="Putnam M.L."/>
            <person name="Chang J.H."/>
        </authorList>
    </citation>
    <scope>NUCLEOTIDE SEQUENCE [LARGE SCALE GENOMIC DNA]</scope>
    <source>
        <strain evidence="2 3">NCCPB 2253</strain>
    </source>
</reference>
<organism evidence="2 3">
    <name type="scientific">Rathayibacter iranicus</name>
    <dbReference type="NCBI Taxonomy" id="59737"/>
    <lineage>
        <taxon>Bacteria</taxon>
        <taxon>Bacillati</taxon>
        <taxon>Actinomycetota</taxon>
        <taxon>Actinomycetes</taxon>
        <taxon>Micrococcales</taxon>
        <taxon>Microbacteriaceae</taxon>
        <taxon>Rathayibacter</taxon>
    </lineage>
</organism>
<dbReference type="AlphaFoldDB" id="A0AAD2JG21"/>
<dbReference type="Proteomes" id="UP000283946">
    <property type="component" value="Chromosome"/>
</dbReference>
<proteinExistence type="predicted"/>
<dbReference type="KEGG" id="ria:C7V51_03260"/>
<accession>A0AAD2JG21</accession>
<dbReference type="RefSeq" id="WP_104354199.1">
    <property type="nucleotide sequence ID" value="NZ_CP028130.1"/>
</dbReference>
<dbReference type="Pfam" id="PF11171">
    <property type="entry name" value="DUF2958"/>
    <property type="match status" value="1"/>
</dbReference>
<protein>
    <submittedName>
        <fullName evidence="2">DUF2958 domain-containing protein</fullName>
    </submittedName>
</protein>
<name>A0AAD2JG21_9MICO</name>
<feature type="compositionally biased region" description="Basic residues" evidence="1">
    <location>
        <begin position="24"/>
        <end position="35"/>
    </location>
</feature>
<evidence type="ECO:0000313" key="3">
    <source>
        <dbReference type="Proteomes" id="UP000283946"/>
    </source>
</evidence>
<feature type="region of interest" description="Disordered" evidence="1">
    <location>
        <begin position="1"/>
        <end position="69"/>
    </location>
</feature>
<sequence length="190" mass="20818">MAHARAGATYMDGMTSSFDPNQHPRGHTKHPRGHTSSHTSNRGAFTTRDHSEPEAALGLTSPGASGHPFIETQRKLRGHVFLPSQSKTWPAPRSNDATDLADIPFVAHYFVGGSNWYVAELDHQTGEAFGYVDLGIGHGEYGYFNLHELEAIVVRPSGFPQPIERDVNFTPKTKARDVIPKYQVTPVAAS</sequence>
<dbReference type="EMBL" id="CP028130">
    <property type="protein sequence ID" value="AZZ55013.1"/>
    <property type="molecule type" value="Genomic_DNA"/>
</dbReference>
<gene>
    <name evidence="2" type="ORF">C7V51_03260</name>
</gene>